<dbReference type="PANTHER" id="PTHR30478">
    <property type="entry name" value="DNA POLYMERASE III SUBUNIT BETA"/>
    <property type="match status" value="1"/>
</dbReference>
<dbReference type="PROSITE" id="PS50937">
    <property type="entry name" value="HTH_MERR_2"/>
    <property type="match status" value="1"/>
</dbReference>
<dbReference type="eggNOG" id="COG0789">
    <property type="taxonomic scope" value="Bacteria"/>
</dbReference>
<evidence type="ECO:0000256" key="7">
    <source>
        <dbReference type="ARBA" id="ARBA00022932"/>
    </source>
</evidence>
<dbReference type="STRING" id="882083.SacmaDRAFT_1806"/>
<evidence type="ECO:0000256" key="2">
    <source>
        <dbReference type="ARBA" id="ARBA00010752"/>
    </source>
</evidence>
<gene>
    <name evidence="10" type="ORF">SacmaDRAFT_1806</name>
</gene>
<reference evidence="10 11" key="1">
    <citation type="journal article" date="2012" name="Stand. Genomic Sci.">
        <title>Genome sequence of the ocean sediment bacterium Saccharomonospora marina type strain (XMU15(T)).</title>
        <authorList>
            <person name="Klenk H.P."/>
            <person name="Lu M."/>
            <person name="Lucas S."/>
            <person name="Lapidus A."/>
            <person name="Copeland A."/>
            <person name="Pitluck S."/>
            <person name="Goodwin L.A."/>
            <person name="Han C."/>
            <person name="Tapia R."/>
            <person name="Brambilla E.M."/>
            <person name="Potter G."/>
            <person name="Land M."/>
            <person name="Ivanova N."/>
            <person name="Rohde M."/>
            <person name="Goker M."/>
            <person name="Detter J.C."/>
            <person name="Li W.J."/>
            <person name="Kyrpides N.C."/>
            <person name="Woyke T."/>
        </authorList>
    </citation>
    <scope>NUCLEOTIDE SEQUENCE [LARGE SCALE GENOMIC DNA]</scope>
    <source>
        <strain evidence="10 11">XMU15</strain>
    </source>
</reference>
<dbReference type="GO" id="GO:0003677">
    <property type="term" value="F:DNA binding"/>
    <property type="evidence" value="ECO:0007669"/>
    <property type="project" value="UniProtKB-KW"/>
</dbReference>
<evidence type="ECO:0000256" key="6">
    <source>
        <dbReference type="ARBA" id="ARBA00022705"/>
    </source>
</evidence>
<dbReference type="RefSeq" id="WP_009153460.1">
    <property type="nucleotide sequence ID" value="NZ_CM001439.1"/>
</dbReference>
<dbReference type="InterPro" id="IPR046938">
    <property type="entry name" value="DNA_clamp_sf"/>
</dbReference>
<dbReference type="GO" id="GO:0006271">
    <property type="term" value="P:DNA strand elongation involved in DNA replication"/>
    <property type="evidence" value="ECO:0007669"/>
    <property type="project" value="TreeGrafter"/>
</dbReference>
<dbReference type="eggNOG" id="COG0592">
    <property type="taxonomic scope" value="Bacteria"/>
</dbReference>
<dbReference type="SMART" id="SM00480">
    <property type="entry name" value="POL3Bc"/>
    <property type="match status" value="1"/>
</dbReference>
<keyword evidence="7" id="KW-0239">DNA-directed DNA polymerase</keyword>
<dbReference type="Gene3D" id="3.10.150.10">
    <property type="entry name" value="DNA Polymerase III, subunit A, domain 2"/>
    <property type="match status" value="1"/>
</dbReference>
<dbReference type="Pfam" id="PF13411">
    <property type="entry name" value="MerR_1"/>
    <property type="match status" value="1"/>
</dbReference>
<dbReference type="CDD" id="cd01107">
    <property type="entry name" value="HTH_BmrR"/>
    <property type="match status" value="1"/>
</dbReference>
<dbReference type="SUPFAM" id="SSF46955">
    <property type="entry name" value="Putative DNA-binding domain"/>
    <property type="match status" value="1"/>
</dbReference>
<evidence type="ECO:0000259" key="9">
    <source>
        <dbReference type="PROSITE" id="PS50937"/>
    </source>
</evidence>
<keyword evidence="3" id="KW-0963">Cytoplasm</keyword>
<comment type="subcellular location">
    <subcellularLocation>
        <location evidence="1">Cytoplasm</location>
    </subcellularLocation>
</comment>
<dbReference type="GO" id="GO:0008408">
    <property type="term" value="F:3'-5' exonuclease activity"/>
    <property type="evidence" value="ECO:0007669"/>
    <property type="project" value="InterPro"/>
</dbReference>
<dbReference type="PROSITE" id="PS00552">
    <property type="entry name" value="HTH_MERR_1"/>
    <property type="match status" value="1"/>
</dbReference>
<dbReference type="GO" id="GO:0006355">
    <property type="term" value="P:regulation of DNA-templated transcription"/>
    <property type="evidence" value="ECO:0007669"/>
    <property type="project" value="InterPro"/>
</dbReference>
<dbReference type="HOGENOM" id="CLU_066011_0_0_11"/>
<comment type="similarity">
    <text evidence="2">Belongs to the beta sliding clamp family.</text>
</comment>
<dbReference type="PANTHER" id="PTHR30478:SF0">
    <property type="entry name" value="BETA SLIDING CLAMP"/>
    <property type="match status" value="1"/>
</dbReference>
<dbReference type="InterPro" id="IPR000551">
    <property type="entry name" value="MerR-type_HTH_dom"/>
</dbReference>
<dbReference type="InterPro" id="IPR009061">
    <property type="entry name" value="DNA-bd_dom_put_sf"/>
</dbReference>
<dbReference type="OrthoDB" id="7849865at2"/>
<dbReference type="GO" id="GO:0003887">
    <property type="term" value="F:DNA-directed DNA polymerase activity"/>
    <property type="evidence" value="ECO:0007669"/>
    <property type="project" value="UniProtKB-KW"/>
</dbReference>
<dbReference type="GO" id="GO:0005737">
    <property type="term" value="C:cytoplasm"/>
    <property type="evidence" value="ECO:0007669"/>
    <property type="project" value="UniProtKB-SubCell"/>
</dbReference>
<dbReference type="GO" id="GO:0009360">
    <property type="term" value="C:DNA polymerase III complex"/>
    <property type="evidence" value="ECO:0007669"/>
    <property type="project" value="InterPro"/>
</dbReference>
<keyword evidence="5" id="KW-0548">Nucleotidyltransferase</keyword>
<dbReference type="EMBL" id="CM001439">
    <property type="protein sequence ID" value="EHR50075.1"/>
    <property type="molecule type" value="Genomic_DNA"/>
</dbReference>
<evidence type="ECO:0000313" key="11">
    <source>
        <dbReference type="Proteomes" id="UP000004926"/>
    </source>
</evidence>
<accession>H5X5K3</accession>
<dbReference type="SMART" id="SM00422">
    <property type="entry name" value="HTH_MERR"/>
    <property type="match status" value="1"/>
</dbReference>
<keyword evidence="4" id="KW-0808">Transferase</keyword>
<evidence type="ECO:0000256" key="3">
    <source>
        <dbReference type="ARBA" id="ARBA00022490"/>
    </source>
</evidence>
<evidence type="ECO:0000256" key="8">
    <source>
        <dbReference type="ARBA" id="ARBA00023125"/>
    </source>
</evidence>
<dbReference type="Proteomes" id="UP000004926">
    <property type="component" value="Chromosome"/>
</dbReference>
<dbReference type="Gene3D" id="1.10.1660.10">
    <property type="match status" value="1"/>
</dbReference>
<evidence type="ECO:0000313" key="10">
    <source>
        <dbReference type="EMBL" id="EHR50075.1"/>
    </source>
</evidence>
<protein>
    <submittedName>
        <fullName evidence="10">DNA polymerase sliding clamp subunit</fullName>
    </submittedName>
</protein>
<feature type="domain" description="HTH merR-type" evidence="9">
    <location>
        <begin position="1"/>
        <end position="71"/>
    </location>
</feature>
<dbReference type="InterPro" id="IPR022637">
    <property type="entry name" value="DNA_polIII_beta_cen"/>
</dbReference>
<dbReference type="SUPFAM" id="SSF55979">
    <property type="entry name" value="DNA clamp"/>
    <property type="match status" value="1"/>
</dbReference>
<evidence type="ECO:0000256" key="1">
    <source>
        <dbReference type="ARBA" id="ARBA00004496"/>
    </source>
</evidence>
<keyword evidence="6" id="KW-0235">DNA replication</keyword>
<keyword evidence="11" id="KW-1185">Reference proteome</keyword>
<name>H5X5K3_9PSEU</name>
<organism evidence="10 11">
    <name type="scientific">Saccharomonospora marina XMU15</name>
    <dbReference type="NCBI Taxonomy" id="882083"/>
    <lineage>
        <taxon>Bacteria</taxon>
        <taxon>Bacillati</taxon>
        <taxon>Actinomycetota</taxon>
        <taxon>Actinomycetes</taxon>
        <taxon>Pseudonocardiales</taxon>
        <taxon>Pseudonocardiaceae</taxon>
        <taxon>Saccharomonospora</taxon>
    </lineage>
</organism>
<proteinExistence type="inferred from homology"/>
<dbReference type="InterPro" id="IPR001001">
    <property type="entry name" value="DNA_polIII_beta"/>
</dbReference>
<keyword evidence="8" id="KW-0238">DNA-binding</keyword>
<sequence length="344" mass="36760">MHNIGAFARSVGLTPSALRFYDDCGLLPPAHVDPVTGYRYYEPTQQDRAVLVRKLRAAGLRLADVAAVLDGPGDVAREVLRGHARRLREESEAARAALQEVVSSYLSEGRTQVTVDGAELAGAVRQVAPSAARDPEPAPLRCVLFEVTDTEVRLVATDRYRLAVRELACGWVEGPPARVLVPVPALLEAAAWAARESEVQLAVEEGNLELCAQGSRYPLPAGTGEFPAYREMLAALAAPKQRVLVDRRALREALDKADAPAVLRRGDGGSTDDELVIGTTALPAVCPEGLRIAFDPMVLGPAVEASVGPDVLLEIDAADRPVLVRSADQGSFSTLVMPVADPRR</sequence>
<dbReference type="Pfam" id="PF02767">
    <property type="entry name" value="DNA_pol3_beta_2"/>
    <property type="match status" value="1"/>
</dbReference>
<evidence type="ECO:0000256" key="4">
    <source>
        <dbReference type="ARBA" id="ARBA00022679"/>
    </source>
</evidence>
<evidence type="ECO:0000256" key="5">
    <source>
        <dbReference type="ARBA" id="ARBA00022695"/>
    </source>
</evidence>
<dbReference type="AlphaFoldDB" id="H5X5K3"/>